<reference evidence="1 2" key="1">
    <citation type="submission" date="2020-04" db="EMBL/GenBank/DDBJ databases">
        <authorList>
            <person name="Hitch T.C.A."/>
            <person name="Wylensek D."/>
            <person name="Clavel T."/>
        </authorList>
    </citation>
    <scope>NUCLEOTIDE SEQUENCE [LARGE SCALE GENOMIC DNA]</scope>
    <source>
        <strain evidence="1 2">WCA-386-APC-2A</strain>
    </source>
</reference>
<dbReference type="Gene3D" id="3.40.91.30">
    <property type="match status" value="1"/>
</dbReference>
<evidence type="ECO:0000313" key="1">
    <source>
        <dbReference type="EMBL" id="NMK39889.1"/>
    </source>
</evidence>
<gene>
    <name evidence="1" type="ORF">HG933_11035</name>
</gene>
<organism evidence="1 2">
    <name type="scientific">Megasphaera elsdenii</name>
    <dbReference type="NCBI Taxonomy" id="907"/>
    <lineage>
        <taxon>Bacteria</taxon>
        <taxon>Bacillati</taxon>
        <taxon>Bacillota</taxon>
        <taxon>Negativicutes</taxon>
        <taxon>Veillonellales</taxon>
        <taxon>Veillonellaceae</taxon>
        <taxon>Megasphaera</taxon>
    </lineage>
</organism>
<name>A0A848EVK5_MEGEL</name>
<dbReference type="RefSeq" id="WP_169013961.1">
    <property type="nucleotide sequence ID" value="NZ_JABBJH010000024.1"/>
</dbReference>
<accession>A0A848EVK5</accession>
<sequence>MASKINSKKVIVDGISFDSRTEAKYYCRLKRLKEDGKICHIECHPKYELQPACERYGKKYRPMYYIADFLVILDDGHKIVIDVKGYGMEDAQLKRKLFAYKYPDLELRWVAMSYKYSDTGWIDYDELQKLRRKAKQPRKRGRE</sequence>
<comment type="caution">
    <text evidence="1">The sequence shown here is derived from an EMBL/GenBank/DDBJ whole genome shotgun (WGS) entry which is preliminary data.</text>
</comment>
<protein>
    <submittedName>
        <fullName evidence="1">DUF1064 domain-containing protein</fullName>
    </submittedName>
</protein>
<dbReference type="Proteomes" id="UP000536773">
    <property type="component" value="Unassembled WGS sequence"/>
</dbReference>
<evidence type="ECO:0000313" key="2">
    <source>
        <dbReference type="Proteomes" id="UP000536773"/>
    </source>
</evidence>
<dbReference type="InterPro" id="IPR009414">
    <property type="entry name" value="DUF1064"/>
</dbReference>
<dbReference type="EMBL" id="JABBJH010000024">
    <property type="protein sequence ID" value="NMK39889.1"/>
    <property type="molecule type" value="Genomic_DNA"/>
</dbReference>
<proteinExistence type="predicted"/>
<dbReference type="AlphaFoldDB" id="A0A848EVK5"/>
<dbReference type="Pfam" id="PF06356">
    <property type="entry name" value="DUF1064"/>
    <property type="match status" value="1"/>
</dbReference>